<dbReference type="GO" id="GO:0005829">
    <property type="term" value="C:cytosol"/>
    <property type="evidence" value="ECO:0007669"/>
    <property type="project" value="TreeGrafter"/>
</dbReference>
<dbReference type="PANTHER" id="PTHR11548:SF9">
    <property type="entry name" value="THYMIDYLATE SYNTHASE"/>
    <property type="match status" value="1"/>
</dbReference>
<dbReference type="KEGG" id="but:X994_6051"/>
<dbReference type="CDD" id="cd00351">
    <property type="entry name" value="TS_Pyrimidine_HMase"/>
    <property type="match status" value="1"/>
</dbReference>
<dbReference type="Gene3D" id="3.30.572.10">
    <property type="entry name" value="Thymidylate synthase/dCMP hydroxymethylase domain"/>
    <property type="match status" value="1"/>
</dbReference>
<comment type="caution">
    <text evidence="1">The sequence shown here is derived from an EMBL/GenBank/DDBJ whole genome shotgun (WGS) entry which is preliminary data.</text>
</comment>
<gene>
    <name evidence="1" type="ORF">Y036_3923</name>
</gene>
<dbReference type="InterPro" id="IPR036926">
    <property type="entry name" value="Thymidate_synth/dCMP_Mease_sf"/>
</dbReference>
<dbReference type="InterPro" id="IPR045097">
    <property type="entry name" value="Thymidate_synth/dCMP_Mease"/>
</dbReference>
<dbReference type="AlphaFoldDB" id="A0A095S2N2"/>
<dbReference type="PANTHER" id="PTHR11548">
    <property type="entry name" value="THYMIDYLATE SYNTHASE 1"/>
    <property type="match status" value="1"/>
</dbReference>
<reference evidence="1 2" key="1">
    <citation type="submission" date="2014-08" db="EMBL/GenBank/DDBJ databases">
        <authorList>
            <person name="Bunnell A."/>
            <person name="Chain P.S."/>
            <person name="Chertkov O."/>
            <person name="Currie B.J."/>
            <person name="Daligault H.E."/>
            <person name="Davenport K.W."/>
            <person name="Davis C."/>
            <person name="Gleasner C.D."/>
            <person name="Johnson S.L."/>
            <person name="Kaestli M."/>
            <person name="Koren S."/>
            <person name="Kunde Y.A."/>
            <person name="Mayo M."/>
            <person name="McMurry K.K."/>
            <person name="Price E.P."/>
            <person name="Reitenga K.G."/>
            <person name="Robison R."/>
            <person name="Rosovitz M.J."/>
            <person name="Sarovich D.S."/>
            <person name="Teshima H."/>
        </authorList>
    </citation>
    <scope>NUCLEOTIDE SEQUENCE [LARGE SCALE GENOMIC DNA]</scope>
    <source>
        <strain evidence="1 2">MSHR44</strain>
    </source>
</reference>
<dbReference type="GO" id="GO:0006231">
    <property type="term" value="P:dTMP biosynthetic process"/>
    <property type="evidence" value="ECO:0007669"/>
    <property type="project" value="TreeGrafter"/>
</dbReference>
<protein>
    <submittedName>
        <fullName evidence="1">Thymidylate synthase family protein</fullName>
    </submittedName>
</protein>
<dbReference type="RefSeq" id="WP_004528318.1">
    <property type="nucleotide sequence ID" value="NZ_AP028082.1"/>
</dbReference>
<evidence type="ECO:0000313" key="2">
    <source>
        <dbReference type="Proteomes" id="UP000030475"/>
    </source>
</evidence>
<accession>A0A095S2N2</accession>
<dbReference type="EMBL" id="JQIM01000009">
    <property type="protein sequence ID" value="KGX11514.1"/>
    <property type="molecule type" value="Genomic_DNA"/>
</dbReference>
<dbReference type="GO" id="GO:0004799">
    <property type="term" value="F:thymidylate synthase activity"/>
    <property type="evidence" value="ECO:0007669"/>
    <property type="project" value="TreeGrafter"/>
</dbReference>
<dbReference type="Proteomes" id="UP000030475">
    <property type="component" value="Unassembled WGS sequence"/>
</dbReference>
<name>A0A095S2N2_BURPE</name>
<proteinExistence type="predicted"/>
<dbReference type="InterPro" id="IPR023451">
    <property type="entry name" value="Thymidate_synth/dCMP_Mease_dom"/>
</dbReference>
<evidence type="ECO:0000313" key="1">
    <source>
        <dbReference type="EMBL" id="KGX11514.1"/>
    </source>
</evidence>
<sequence>MLRYPGLSELYLATLRDVCGAYEYRSAPRGHAEREIIGYGARIDDPRARFCRHAARKQNVVFNYAEALWYLSGRNDLEFIAHYAPSMARYSPDGKHLPGTGYGARLLHYGERGLDQIERALDILSRDDAESKRVVLQIFSADEELYRRNIDVSCTLGLQLLLREGRLHMVAFMRANDAYIGLLNDVFSFTFLQEYLASRLGCELGTYAHQVGSIHVYDDNLPRVQALLDDSDAAIVTAAAPPRMPAGTRAATIARVLEHEGRIRAGRVSLAALRDIDLDPYWRDVLGLFWIYREIKAGNPPPDEALAFVGPFHRAYLMNRWDMASASLQ</sequence>
<dbReference type="Pfam" id="PF00303">
    <property type="entry name" value="Thymidylat_synt"/>
    <property type="match status" value="1"/>
</dbReference>
<dbReference type="SUPFAM" id="SSF55831">
    <property type="entry name" value="Thymidylate synthase/dCMP hydroxymethylase"/>
    <property type="match status" value="1"/>
</dbReference>
<organism evidence="1 2">
    <name type="scientific">Burkholderia pseudomallei</name>
    <name type="common">Pseudomonas pseudomallei</name>
    <dbReference type="NCBI Taxonomy" id="28450"/>
    <lineage>
        <taxon>Bacteria</taxon>
        <taxon>Pseudomonadati</taxon>
        <taxon>Pseudomonadota</taxon>
        <taxon>Betaproteobacteria</taxon>
        <taxon>Burkholderiales</taxon>
        <taxon>Burkholderiaceae</taxon>
        <taxon>Burkholderia</taxon>
        <taxon>pseudomallei group</taxon>
    </lineage>
</organism>
<dbReference type="OMA" id="SNDAFMG"/>